<comment type="subcellular location">
    <subcellularLocation>
        <location evidence="1">Cell outer membrane</location>
    </subcellularLocation>
</comment>
<keyword evidence="4" id="KW-0472">Membrane</keyword>
<dbReference type="SUPFAM" id="SSF48452">
    <property type="entry name" value="TPR-like"/>
    <property type="match status" value="1"/>
</dbReference>
<keyword evidence="3" id="KW-0732">Signal</keyword>
<reference evidence="8 9" key="1">
    <citation type="submission" date="2009-01" db="EMBL/GenBank/DDBJ databases">
        <authorList>
            <person name="Qin X."/>
            <person name="Bachman B."/>
            <person name="Battles P."/>
            <person name="Bell A."/>
            <person name="Bess C."/>
            <person name="Bickham C."/>
            <person name="Chaboub L."/>
            <person name="Chen D."/>
            <person name="Coyle M."/>
            <person name="Deiros D.R."/>
            <person name="Dinh H."/>
            <person name="Forbes L."/>
            <person name="Fowler G."/>
            <person name="Francisco L."/>
            <person name="Fu Q."/>
            <person name="Gubbala S."/>
            <person name="Hale W."/>
            <person name="Han Y."/>
            <person name="Hemphill L."/>
            <person name="Highlander S.K."/>
            <person name="Hirani K."/>
            <person name="Hogues M."/>
            <person name="Jackson L."/>
            <person name="Jakkamsetti A."/>
            <person name="Javaid M."/>
            <person name="Jiang H."/>
            <person name="Korchina V."/>
            <person name="Kovar C."/>
            <person name="Lara F."/>
            <person name="Lee S."/>
            <person name="Mata R."/>
            <person name="Mathew T."/>
            <person name="Moen C."/>
            <person name="Morales K."/>
            <person name="Munidasa M."/>
            <person name="Nazareth L."/>
            <person name="Ngo R."/>
            <person name="Nguyen L."/>
            <person name="Okwuonu G."/>
            <person name="Ongeri F."/>
            <person name="Patil S."/>
            <person name="Petrosino J."/>
            <person name="Pham C."/>
            <person name="Pham P."/>
            <person name="Pu L.-L."/>
            <person name="Puazo M."/>
            <person name="Raj R."/>
            <person name="Reid J."/>
            <person name="Rouhana J."/>
            <person name="Saada N."/>
            <person name="Shang Y."/>
            <person name="Simmons D."/>
            <person name="Thornton R."/>
            <person name="Warren J."/>
            <person name="Weissenberger G."/>
            <person name="Zhang J."/>
            <person name="Zhang L."/>
            <person name="Zhou C."/>
            <person name="Zhu D."/>
            <person name="Muzny D."/>
            <person name="Worley K."/>
            <person name="Gibbs R."/>
        </authorList>
    </citation>
    <scope>NUCLEOTIDE SEQUENCE [LARGE SCALE GENOMIC DNA]</scope>
    <source>
        <strain evidence="8 9">ATCC 33300</strain>
    </source>
</reference>
<dbReference type="HOGENOM" id="CLU_015553_1_0_10"/>
<evidence type="ECO:0000259" key="6">
    <source>
        <dbReference type="Pfam" id="PF07980"/>
    </source>
</evidence>
<organism evidence="8 9">
    <name type="scientific">Sphingobacterium spiritivorum ATCC 33300</name>
    <dbReference type="NCBI Taxonomy" id="525372"/>
    <lineage>
        <taxon>Bacteria</taxon>
        <taxon>Pseudomonadati</taxon>
        <taxon>Bacteroidota</taxon>
        <taxon>Sphingobacteriia</taxon>
        <taxon>Sphingobacteriales</taxon>
        <taxon>Sphingobacteriaceae</taxon>
        <taxon>Sphingobacterium</taxon>
    </lineage>
</organism>
<evidence type="ECO:0000313" key="8">
    <source>
        <dbReference type="EMBL" id="EEI93403.1"/>
    </source>
</evidence>
<dbReference type="EMBL" id="ACHB01000024">
    <property type="protein sequence ID" value="EEI93403.1"/>
    <property type="molecule type" value="Genomic_DNA"/>
</dbReference>
<dbReference type="InterPro" id="IPR011990">
    <property type="entry name" value="TPR-like_helical_dom_sf"/>
</dbReference>
<proteinExistence type="inferred from homology"/>
<evidence type="ECO:0000259" key="7">
    <source>
        <dbReference type="Pfam" id="PF14322"/>
    </source>
</evidence>
<feature type="domain" description="RagB/SusD" evidence="6">
    <location>
        <begin position="266"/>
        <end position="559"/>
    </location>
</feature>
<dbReference type="Pfam" id="PF07980">
    <property type="entry name" value="SusD_RagB"/>
    <property type="match status" value="1"/>
</dbReference>
<evidence type="ECO:0000256" key="3">
    <source>
        <dbReference type="ARBA" id="ARBA00022729"/>
    </source>
</evidence>
<name>C2FUK6_SPHSI</name>
<comment type="caution">
    <text evidence="8">The sequence shown here is derived from an EMBL/GenBank/DDBJ whole genome shotgun (WGS) entry which is preliminary data.</text>
</comment>
<dbReference type="Pfam" id="PF14322">
    <property type="entry name" value="SusD-like_3"/>
    <property type="match status" value="1"/>
</dbReference>
<evidence type="ECO:0000256" key="5">
    <source>
        <dbReference type="ARBA" id="ARBA00023237"/>
    </source>
</evidence>
<keyword evidence="5" id="KW-0998">Cell outer membrane</keyword>
<feature type="domain" description="SusD-like N-terminal" evidence="7">
    <location>
        <begin position="8"/>
        <end position="212"/>
    </location>
</feature>
<comment type="similarity">
    <text evidence="2">Belongs to the SusD family.</text>
</comment>
<dbReference type="AlphaFoldDB" id="C2FUK6"/>
<evidence type="ECO:0000256" key="2">
    <source>
        <dbReference type="ARBA" id="ARBA00006275"/>
    </source>
</evidence>
<dbReference type="Gene3D" id="1.25.40.390">
    <property type="match status" value="1"/>
</dbReference>
<evidence type="ECO:0000256" key="4">
    <source>
        <dbReference type="ARBA" id="ARBA00023136"/>
    </source>
</evidence>
<protein>
    <submittedName>
        <fullName evidence="8">SusD family protein</fullName>
    </submittedName>
</protein>
<dbReference type="InterPro" id="IPR012944">
    <property type="entry name" value="SusD_RagB_dom"/>
</dbReference>
<accession>C2FUK6</accession>
<dbReference type="Proteomes" id="UP000006241">
    <property type="component" value="Unassembled WGS sequence"/>
</dbReference>
<dbReference type="InterPro" id="IPR033985">
    <property type="entry name" value="SusD-like_N"/>
</dbReference>
<sequence length="560" mass="64710">MLLSGCSDYLDINPKGQLGENQLNNAEAAENLVIAAYSSLGNENYNNKTNSLWPYGDLRSGDAYKGGAGTGDMEEWNLYETFVSMRVDVGGLDQKWYRQYVAISRANNALRVINGLDPTGYPMKEIRQAEMRFLRAHYMFELKLLFKYIPFVDETLAPEAYVTVSNREYTNAEQWNRIITEFRFAADILPENNNNQKGRANRYMAKAYLAKALLYAAYEQSEQHQVTGINTQKLEEVVQLVNELEGRYDLSQDFAFNFLCEYENGPESIFAVQNSLNDGTEFGRLDWSAMLNYPMNGEYGCCGFHQPSQNLVNAFKTDTNGLPQFKNYNNTDLSTAGQVKTQNIDPRLLHTVAIVGLPYKYKADFIFQNSWIRQIETYGNYMSLKEVVLYDNPCFKKVNPFMSSSKNRDIIRFDDVLLWKAEALIELGRPAEALPIINKIRKRASESVFRLVDRTGTATGQFKVEEYKDGVNCVWTQSYAREALRWERRLELAMEGFRFFDLVRWGIADTYINEYLQKEKTKRNYLAASVFKKNRDEYFPIPLSQINFSKKLYVQNFGWN</sequence>
<evidence type="ECO:0000313" key="9">
    <source>
        <dbReference type="Proteomes" id="UP000006241"/>
    </source>
</evidence>
<evidence type="ECO:0000256" key="1">
    <source>
        <dbReference type="ARBA" id="ARBA00004442"/>
    </source>
</evidence>
<gene>
    <name evidence="8" type="ORF">HMPREF0765_1012</name>
</gene>
<dbReference type="GO" id="GO:0009279">
    <property type="term" value="C:cell outer membrane"/>
    <property type="evidence" value="ECO:0007669"/>
    <property type="project" value="UniProtKB-SubCell"/>
</dbReference>
<dbReference type="RefSeq" id="WP_003006214.1">
    <property type="nucleotide sequence ID" value="NZ_GG668631.1"/>
</dbReference>